<dbReference type="Proteomes" id="UP001152795">
    <property type="component" value="Unassembled WGS sequence"/>
</dbReference>
<name>A0A7D9E7M3_PARCT</name>
<proteinExistence type="predicted"/>
<dbReference type="AlphaFoldDB" id="A0A7D9E7M3"/>
<dbReference type="Pfam" id="PF14214">
    <property type="entry name" value="Helitron_like_N"/>
    <property type="match status" value="1"/>
</dbReference>
<gene>
    <name evidence="1" type="ORF">PACLA_8A035497</name>
</gene>
<sequence>MANAYWNKVREELKAIITNVGAPTIFFTFSSADVHWPELHSLLGTDTANSSSDIRRQNVINNPHIVDWFFTQRLECFKHWLYNTLGAQWHWFRYEYQGRGSIHCHGTAKLNNYPGLCQLTQTALKGFLSQKVKDENSILIDTTELDQDIEAGQKAADKYVNENIWIRPNIHLCQKCHGDITDEEQNSDYIDLLNMVQRHTCCSTSYCRRKKSNESELKCRFHFPFDHCPQTKLEFEKVNGKDDNMHYKARVVTRRNDSRVNNHQQLQLQGWRANCDIQVVIDHYACVKYLTKYAAKGEPRSSVLKDAFNNIMQKVGNNSDPHTAIKK</sequence>
<accession>A0A7D9E7M3</accession>
<protein>
    <submittedName>
        <fullName evidence="1">Uncharacterized protein</fullName>
    </submittedName>
</protein>
<dbReference type="InterPro" id="IPR025476">
    <property type="entry name" value="Helitron_helicase-like"/>
</dbReference>
<keyword evidence="2" id="KW-1185">Reference proteome</keyword>
<reference evidence="1" key="1">
    <citation type="submission" date="2020-04" db="EMBL/GenBank/DDBJ databases">
        <authorList>
            <person name="Alioto T."/>
            <person name="Alioto T."/>
            <person name="Gomez Garrido J."/>
        </authorList>
    </citation>
    <scope>NUCLEOTIDE SEQUENCE</scope>
    <source>
        <strain evidence="1">A484AB</strain>
    </source>
</reference>
<comment type="caution">
    <text evidence="1">The sequence shown here is derived from an EMBL/GenBank/DDBJ whole genome shotgun (WGS) entry which is preliminary data.</text>
</comment>
<organism evidence="1 2">
    <name type="scientific">Paramuricea clavata</name>
    <name type="common">Red gorgonian</name>
    <name type="synonym">Violescent sea-whip</name>
    <dbReference type="NCBI Taxonomy" id="317549"/>
    <lineage>
        <taxon>Eukaryota</taxon>
        <taxon>Metazoa</taxon>
        <taxon>Cnidaria</taxon>
        <taxon>Anthozoa</taxon>
        <taxon>Octocorallia</taxon>
        <taxon>Malacalcyonacea</taxon>
        <taxon>Plexauridae</taxon>
        <taxon>Paramuricea</taxon>
    </lineage>
</organism>
<evidence type="ECO:0000313" key="1">
    <source>
        <dbReference type="EMBL" id="CAB4003587.1"/>
    </source>
</evidence>
<evidence type="ECO:0000313" key="2">
    <source>
        <dbReference type="Proteomes" id="UP001152795"/>
    </source>
</evidence>
<dbReference type="EMBL" id="CACRXK020004670">
    <property type="protein sequence ID" value="CAB4003587.1"/>
    <property type="molecule type" value="Genomic_DNA"/>
</dbReference>
<dbReference type="OrthoDB" id="5975353at2759"/>